<accession>A0AAQ4ET82</accession>
<evidence type="ECO:0000256" key="1">
    <source>
        <dbReference type="SAM" id="MobiDB-lite"/>
    </source>
</evidence>
<name>A0AAQ4ET82_AMBAM</name>
<keyword evidence="3" id="KW-1185">Reference proteome</keyword>
<organism evidence="2 3">
    <name type="scientific">Amblyomma americanum</name>
    <name type="common">Lone star tick</name>
    <dbReference type="NCBI Taxonomy" id="6943"/>
    <lineage>
        <taxon>Eukaryota</taxon>
        <taxon>Metazoa</taxon>
        <taxon>Ecdysozoa</taxon>
        <taxon>Arthropoda</taxon>
        <taxon>Chelicerata</taxon>
        <taxon>Arachnida</taxon>
        <taxon>Acari</taxon>
        <taxon>Parasitiformes</taxon>
        <taxon>Ixodida</taxon>
        <taxon>Ixodoidea</taxon>
        <taxon>Ixodidae</taxon>
        <taxon>Amblyomminae</taxon>
        <taxon>Amblyomma</taxon>
    </lineage>
</organism>
<evidence type="ECO:0000313" key="3">
    <source>
        <dbReference type="Proteomes" id="UP001321473"/>
    </source>
</evidence>
<reference evidence="2 3" key="1">
    <citation type="journal article" date="2023" name="Arcadia Sci">
        <title>De novo assembly of a long-read Amblyomma americanum tick genome.</title>
        <authorList>
            <person name="Chou S."/>
            <person name="Poskanzer K.E."/>
            <person name="Rollins M."/>
            <person name="Thuy-Boun P.S."/>
        </authorList>
    </citation>
    <scope>NUCLEOTIDE SEQUENCE [LARGE SCALE GENOMIC DNA]</scope>
    <source>
        <strain evidence="2">F_SG_1</strain>
        <tissue evidence="2">Salivary glands</tissue>
    </source>
</reference>
<dbReference type="AlphaFoldDB" id="A0AAQ4ET82"/>
<protein>
    <submittedName>
        <fullName evidence="2">Uncharacterized protein</fullName>
    </submittedName>
</protein>
<proteinExistence type="predicted"/>
<evidence type="ECO:0000313" key="2">
    <source>
        <dbReference type="EMBL" id="KAK8778009.1"/>
    </source>
</evidence>
<comment type="caution">
    <text evidence="2">The sequence shown here is derived from an EMBL/GenBank/DDBJ whole genome shotgun (WGS) entry which is preliminary data.</text>
</comment>
<feature type="region of interest" description="Disordered" evidence="1">
    <location>
        <begin position="257"/>
        <end position="280"/>
    </location>
</feature>
<gene>
    <name evidence="2" type="ORF">V5799_020649</name>
</gene>
<dbReference type="Proteomes" id="UP001321473">
    <property type="component" value="Unassembled WGS sequence"/>
</dbReference>
<dbReference type="EMBL" id="JARKHS020011197">
    <property type="protein sequence ID" value="KAK8778009.1"/>
    <property type="molecule type" value="Genomic_DNA"/>
</dbReference>
<sequence length="280" mass="30592">MEDQSYTCELHQPQAPWSISLARAQLSEGEWLHLLDLTLRLEAMPVGIQPDNSSKNITAFTGLMQCRHDLMPSCRIFAIHHPCEVDIPDGKAEHAGLHKHLDGLGVDAVRKAIVSRTQRAVPVTAFGLHHHRGESDCLVQLVVNDATARLSRLTTEPAVSPMMHPRRLRHLVSVSPGEHAVRRGQLHGVGVGARHKTIVARTQRKAVCRSHGHHLGGRFLALAVDCVAAILLRPAATPAANPQVDPLRFQHLDPELLETQGKPSRAMAQSVGTPRSLAEA</sequence>